<keyword evidence="2" id="KW-1185">Reference proteome</keyword>
<evidence type="ECO:0000313" key="2">
    <source>
        <dbReference type="Proteomes" id="UP001224775"/>
    </source>
</evidence>
<comment type="caution">
    <text evidence="1">The sequence shown here is derived from an EMBL/GenBank/DDBJ whole genome shotgun (WGS) entry which is preliminary data.</text>
</comment>
<dbReference type="Proteomes" id="UP001224775">
    <property type="component" value="Unassembled WGS sequence"/>
</dbReference>
<protein>
    <submittedName>
        <fullName evidence="1">Uncharacterized protein</fullName>
    </submittedName>
</protein>
<evidence type="ECO:0000313" key="1">
    <source>
        <dbReference type="EMBL" id="KAK1733373.1"/>
    </source>
</evidence>
<organism evidence="1 2">
    <name type="scientific">Skeletonema marinoi</name>
    <dbReference type="NCBI Taxonomy" id="267567"/>
    <lineage>
        <taxon>Eukaryota</taxon>
        <taxon>Sar</taxon>
        <taxon>Stramenopiles</taxon>
        <taxon>Ochrophyta</taxon>
        <taxon>Bacillariophyta</taxon>
        <taxon>Coscinodiscophyceae</taxon>
        <taxon>Thalassiosirophycidae</taxon>
        <taxon>Thalassiosirales</taxon>
        <taxon>Skeletonemataceae</taxon>
        <taxon>Skeletonema</taxon>
        <taxon>Skeletonema marinoi-dohrnii complex</taxon>
    </lineage>
</organism>
<gene>
    <name evidence="1" type="ORF">QTG54_015932</name>
</gene>
<accession>A0AAD8XTJ6</accession>
<sequence length="398" mass="42280">MSNSVVTQGYSCGGVHREGGNITLFEKTSNSVVTQGYSCGGVHREGGNITLFEKMSDAVVTEGYSCGGDRREGGDINLVMQTNNDVAAQGYISGGINPDSGTIAKGCPSYPSIAANASLVCSMRLLYQFSPRFTLELAKIVGVCYEPHLLWELPSKPTTRINSIGAREEQNYRDLSEAYLAFASTHVETVFWPAEAFGSASQVGASHVQSMSTDMPTVHAEDHKVVPKVPAEDYKLVPIHVKAVLWPAGALGSASQVGTSPVQRTVSTHMSVPAEDQKLVHAHVKTVFQPAGALGSASQVGASPVQTMSTHMGVPDEDHKLVPTVHAEDYNIVPTVHAEDYNIVLPQEAPLSLPIDDLDLSEVASLAPHARGGPSNILIAMIVSVMCLMASNAGVRWS</sequence>
<reference evidence="1" key="1">
    <citation type="submission" date="2023-06" db="EMBL/GenBank/DDBJ databases">
        <title>Survivors Of The Sea: Transcriptome response of Skeletonema marinoi to long-term dormancy.</title>
        <authorList>
            <person name="Pinder M.I.M."/>
            <person name="Kourtchenko O."/>
            <person name="Robertson E.K."/>
            <person name="Larsson T."/>
            <person name="Maumus F."/>
            <person name="Osuna-Cruz C.M."/>
            <person name="Vancaester E."/>
            <person name="Stenow R."/>
            <person name="Vandepoele K."/>
            <person name="Ploug H."/>
            <person name="Bruchert V."/>
            <person name="Godhe A."/>
            <person name="Topel M."/>
        </authorList>
    </citation>
    <scope>NUCLEOTIDE SEQUENCE</scope>
    <source>
        <strain evidence="1">R05AC</strain>
    </source>
</reference>
<feature type="non-terminal residue" evidence="1">
    <location>
        <position position="398"/>
    </location>
</feature>
<proteinExistence type="predicted"/>
<dbReference type="EMBL" id="JATAAI010000050">
    <property type="protein sequence ID" value="KAK1733373.1"/>
    <property type="molecule type" value="Genomic_DNA"/>
</dbReference>
<name>A0AAD8XTJ6_9STRA</name>
<dbReference type="AlphaFoldDB" id="A0AAD8XTJ6"/>